<name>A0ABQ8VJV8_9AGAR</name>
<evidence type="ECO:0008006" key="4">
    <source>
        <dbReference type="Google" id="ProtNLM"/>
    </source>
</evidence>
<evidence type="ECO:0000256" key="1">
    <source>
        <dbReference type="SAM" id="MobiDB-lite"/>
    </source>
</evidence>
<evidence type="ECO:0000313" key="3">
    <source>
        <dbReference type="Proteomes" id="UP001150217"/>
    </source>
</evidence>
<feature type="region of interest" description="Disordered" evidence="1">
    <location>
        <begin position="727"/>
        <end position="752"/>
    </location>
</feature>
<dbReference type="EMBL" id="JANVFT010000026">
    <property type="protein sequence ID" value="KAJ4496687.1"/>
    <property type="molecule type" value="Genomic_DNA"/>
</dbReference>
<reference evidence="2" key="1">
    <citation type="submission" date="2022-08" db="EMBL/GenBank/DDBJ databases">
        <title>A Global Phylogenomic Analysis of the Shiitake Genus Lentinula.</title>
        <authorList>
            <consortium name="DOE Joint Genome Institute"/>
            <person name="Sierra-Patev S."/>
            <person name="Min B."/>
            <person name="Naranjo-Ortiz M."/>
            <person name="Looney B."/>
            <person name="Konkel Z."/>
            <person name="Slot J.C."/>
            <person name="Sakamoto Y."/>
            <person name="Steenwyk J.L."/>
            <person name="Rokas A."/>
            <person name="Carro J."/>
            <person name="Camarero S."/>
            <person name="Ferreira P."/>
            <person name="Molpeceres G."/>
            <person name="Ruiz-Duenas F.J."/>
            <person name="Serrano A."/>
            <person name="Henrissat B."/>
            <person name="Drula E."/>
            <person name="Hughes K.W."/>
            <person name="Mata J.L."/>
            <person name="Ishikawa N.K."/>
            <person name="Vargas-Isla R."/>
            <person name="Ushijima S."/>
            <person name="Smith C.A."/>
            <person name="Ahrendt S."/>
            <person name="Andreopoulos W."/>
            <person name="He G."/>
            <person name="Labutti K."/>
            <person name="Lipzen A."/>
            <person name="Ng V."/>
            <person name="Riley R."/>
            <person name="Sandor L."/>
            <person name="Barry K."/>
            <person name="Martinez A.T."/>
            <person name="Xiao Y."/>
            <person name="Gibbons J.G."/>
            <person name="Terashima K."/>
            <person name="Grigoriev I.V."/>
            <person name="Hibbett D.S."/>
        </authorList>
    </citation>
    <scope>NUCLEOTIDE SEQUENCE</scope>
    <source>
        <strain evidence="2">RHP3577 ss4</strain>
    </source>
</reference>
<proteinExistence type="predicted"/>
<comment type="caution">
    <text evidence="2">The sequence shown here is derived from an EMBL/GenBank/DDBJ whole genome shotgun (WGS) entry which is preliminary data.</text>
</comment>
<gene>
    <name evidence="2" type="ORF">C8R41DRAFT_918259</name>
</gene>
<protein>
    <recommendedName>
        <fullName evidence="4">F-box domain-containing protein</fullName>
    </recommendedName>
</protein>
<organism evidence="2 3">
    <name type="scientific">Lentinula lateritia</name>
    <dbReference type="NCBI Taxonomy" id="40482"/>
    <lineage>
        <taxon>Eukaryota</taxon>
        <taxon>Fungi</taxon>
        <taxon>Dikarya</taxon>
        <taxon>Basidiomycota</taxon>
        <taxon>Agaricomycotina</taxon>
        <taxon>Agaricomycetes</taxon>
        <taxon>Agaricomycetidae</taxon>
        <taxon>Agaricales</taxon>
        <taxon>Marasmiineae</taxon>
        <taxon>Omphalotaceae</taxon>
        <taxon>Lentinula</taxon>
    </lineage>
</organism>
<evidence type="ECO:0000313" key="2">
    <source>
        <dbReference type="EMBL" id="KAJ4496687.1"/>
    </source>
</evidence>
<keyword evidence="3" id="KW-1185">Reference proteome</keyword>
<accession>A0ABQ8VJV8</accession>
<dbReference type="Proteomes" id="UP001150217">
    <property type="component" value="Unassembled WGS sequence"/>
</dbReference>
<sequence length="902" mass="100816">MTTATFYSLPIEVLENVAFYYVCPRVLGPPVPLTVILLLCKAVSRKLTAARHLYARVFKYKFSFSAILRRGFEPRTGEWAWQLRRYTQVLKDVWNRRKRPSKAYVDDIDFDVQGTMFVLWIMCLEDDGCNRAQMQLAGVYEWVEGYIRTEMYKNVEKGWPIANAGNSCAMWVFWHLTSKARLMDESTEQRESLINLILPFLTVPFRYPSSLAPANHFRLPLWSSASSSSLTSFSIPTPHGPYPIYLHPSRYTWVIPHFERWTPLCTPLAADAAKLVYFSRRETIPFGILNILPRNREEHRDRVRARLASQSNGEVDEDQVETVLRSELPRPTQEDFEELNAGLLGGDMFSSSSFPKGGGTLLPRTHDPWDDIRKTMTNILDARSNIGDFSDDNLAGQNFGGEIDESACSSRRWDADWWRLRLCRSAWVSQGGPESEGSTVAYGIEDFNSDGEPDGETTSEFNDELLQDVDMEVGEETHYHGQAEQADDDMQRNHTMFNGYPQQGTVYTPGSLNGLWTGRMIIPSETNLRALLFPPDQTTNQEEVLLHTNEPPAPAAAPPHDHPPPLPDNGNNEGGPHVNNANPAPHPHQEAGHRPVPFTEDTLGLAAVPLYLRLSEYVVYFGGKPIPCANDTEVDFDSDDGMHSINQTNDDTGHRGVGVAGMNLDDAFDQGIKDSWFPPNTTLSTKGDRVIASVPSLVTNNVEEYEYVAIRNNDINADDMASSVASFSTPSLSRGMGSDVEAQSKRKPGTFHDQERCSGCISRERALLAARTQDMNIEVEHCADGSEELIEDLPPYVPSDKTIPPCNGVLDVLITGGTDPRHAAAWGNWAWRGRVRKWDGLVGLVASVDSGPTGSRPGNRGKYFFYGTLLGGRNFVGTWRMAHEDPRLPSYEVAFTLGRKDG</sequence>
<feature type="region of interest" description="Disordered" evidence="1">
    <location>
        <begin position="549"/>
        <end position="596"/>
    </location>
</feature>